<evidence type="ECO:0000313" key="2">
    <source>
        <dbReference type="EMBL" id="JAE05107.1"/>
    </source>
</evidence>
<dbReference type="EMBL" id="GBRH01192789">
    <property type="protein sequence ID" value="JAE05107.1"/>
    <property type="molecule type" value="Transcribed_RNA"/>
</dbReference>
<reference evidence="2" key="1">
    <citation type="submission" date="2014-09" db="EMBL/GenBank/DDBJ databases">
        <authorList>
            <person name="Magalhaes I.L.F."/>
            <person name="Oliveira U."/>
            <person name="Santos F.R."/>
            <person name="Vidigal T.H.D.A."/>
            <person name="Brescovit A.D."/>
            <person name="Santos A.J."/>
        </authorList>
    </citation>
    <scope>NUCLEOTIDE SEQUENCE</scope>
    <source>
        <tissue evidence="2">Shoot tissue taken approximately 20 cm above the soil surface</tissue>
    </source>
</reference>
<dbReference type="AlphaFoldDB" id="A0A0A9EYI8"/>
<name>A0A0A9EYI8_ARUDO</name>
<proteinExistence type="predicted"/>
<accession>A0A0A9EYI8</accession>
<reference evidence="2" key="2">
    <citation type="journal article" date="2015" name="Data Brief">
        <title>Shoot transcriptome of the giant reed, Arundo donax.</title>
        <authorList>
            <person name="Barrero R.A."/>
            <person name="Guerrero F.D."/>
            <person name="Moolhuijzen P."/>
            <person name="Goolsby J.A."/>
            <person name="Tidwell J."/>
            <person name="Bellgard S.E."/>
            <person name="Bellgard M.I."/>
        </authorList>
    </citation>
    <scope>NUCLEOTIDE SEQUENCE</scope>
    <source>
        <tissue evidence="2">Shoot tissue taken approximately 20 cm above the soil surface</tissue>
    </source>
</reference>
<evidence type="ECO:0000256" key="1">
    <source>
        <dbReference type="SAM" id="MobiDB-lite"/>
    </source>
</evidence>
<sequence length="140" mass="14429">MVFSFGLTCQPLISPFLSPSSSPPIGAGKGGGEEEDGGAGEAACAAKEAAAREARSELVAARAVQEWDAEDLVLGNHVSADLRILTGVRDDDFPASAVVDTGLLVGAVVRTHGGVELRRERGLRRGEVVEAADEDGDDGE</sequence>
<organism evidence="2">
    <name type="scientific">Arundo donax</name>
    <name type="common">Giant reed</name>
    <name type="synonym">Donax arundinaceus</name>
    <dbReference type="NCBI Taxonomy" id="35708"/>
    <lineage>
        <taxon>Eukaryota</taxon>
        <taxon>Viridiplantae</taxon>
        <taxon>Streptophyta</taxon>
        <taxon>Embryophyta</taxon>
        <taxon>Tracheophyta</taxon>
        <taxon>Spermatophyta</taxon>
        <taxon>Magnoliopsida</taxon>
        <taxon>Liliopsida</taxon>
        <taxon>Poales</taxon>
        <taxon>Poaceae</taxon>
        <taxon>PACMAD clade</taxon>
        <taxon>Arundinoideae</taxon>
        <taxon>Arundineae</taxon>
        <taxon>Arundo</taxon>
    </lineage>
</organism>
<feature type="region of interest" description="Disordered" evidence="1">
    <location>
        <begin position="12"/>
        <end position="42"/>
    </location>
</feature>
<feature type="compositionally biased region" description="Low complexity" evidence="1">
    <location>
        <begin position="12"/>
        <end position="26"/>
    </location>
</feature>
<protein>
    <submittedName>
        <fullName evidence="2">Uncharacterized protein</fullName>
    </submittedName>
</protein>